<organism evidence="1 2">
    <name type="scientific">Diphasiastrum complanatum</name>
    <name type="common">Issler's clubmoss</name>
    <name type="synonym">Lycopodium complanatum</name>
    <dbReference type="NCBI Taxonomy" id="34168"/>
    <lineage>
        <taxon>Eukaryota</taxon>
        <taxon>Viridiplantae</taxon>
        <taxon>Streptophyta</taxon>
        <taxon>Embryophyta</taxon>
        <taxon>Tracheophyta</taxon>
        <taxon>Lycopodiopsida</taxon>
        <taxon>Lycopodiales</taxon>
        <taxon>Lycopodiaceae</taxon>
        <taxon>Lycopodioideae</taxon>
        <taxon>Diphasiastrum</taxon>
    </lineage>
</organism>
<accession>A0ACC2E3V8</accession>
<evidence type="ECO:0000313" key="2">
    <source>
        <dbReference type="Proteomes" id="UP001162992"/>
    </source>
</evidence>
<reference evidence="2" key="1">
    <citation type="journal article" date="2024" name="Proc. Natl. Acad. Sci. U.S.A.">
        <title>Extraordinary preservation of gene collinearity over three hundred million years revealed in homosporous lycophytes.</title>
        <authorList>
            <person name="Li C."/>
            <person name="Wickell D."/>
            <person name="Kuo L.Y."/>
            <person name="Chen X."/>
            <person name="Nie B."/>
            <person name="Liao X."/>
            <person name="Peng D."/>
            <person name="Ji J."/>
            <person name="Jenkins J."/>
            <person name="Williams M."/>
            <person name="Shu S."/>
            <person name="Plott C."/>
            <person name="Barry K."/>
            <person name="Rajasekar S."/>
            <person name="Grimwood J."/>
            <person name="Han X."/>
            <person name="Sun S."/>
            <person name="Hou Z."/>
            <person name="He W."/>
            <person name="Dai G."/>
            <person name="Sun C."/>
            <person name="Schmutz J."/>
            <person name="Leebens-Mack J.H."/>
            <person name="Li F.W."/>
            <person name="Wang L."/>
        </authorList>
    </citation>
    <scope>NUCLEOTIDE SEQUENCE [LARGE SCALE GENOMIC DNA]</scope>
    <source>
        <strain evidence="2">cv. PW_Plant_1</strain>
    </source>
</reference>
<name>A0ACC2E3V8_DIPCM</name>
<dbReference type="Proteomes" id="UP001162992">
    <property type="component" value="Chromosome 3"/>
</dbReference>
<keyword evidence="2" id="KW-1185">Reference proteome</keyword>
<protein>
    <submittedName>
        <fullName evidence="1">Uncharacterized protein</fullName>
    </submittedName>
</protein>
<sequence length="450" mass="50480">MRSLQRARRPAIIAKRLCTVLDTLSPCSPSDWASTDKRFTRAGTTLQQFKSNSEQFQEEYLQTVNGKSSSLSRRFGLFSKHWCSDFLRVVSDSVSNQSVPSCRHFSSEPLLDLTPEVSTDDVSDMLVDSFGRKHTYLRISLTERCNLRCKYCMPEEGVALSPKTQLLSQDEIIKLASLFVAGGVNKIRLTGGEPTIRHDIEEICTRLKNLEGLKNIAITTNGLVLARKLPQLKAAGLDQLNISLDTLVPAKFELLTRRKGHAKVLHSIETAIEMGYDPVKINCVVMRDFNDDEVIDFVELTRYKPVNVRFIEFMPFDGNVWNSKKLVSYAELLSLVRSRFPSLMRLKDHSSDTAKNYTVQGFQGTVSFITSMTQHFCSGCNRLRLMADGNLKVCLFGPSEVSLRDAIRSGVDDSGLQEIISCAVKRKKAAHAGMFELARTQNRPMIHIGG</sequence>
<dbReference type="EMBL" id="CM055094">
    <property type="protein sequence ID" value="KAJ7561141.1"/>
    <property type="molecule type" value="Genomic_DNA"/>
</dbReference>
<evidence type="ECO:0000313" key="1">
    <source>
        <dbReference type="EMBL" id="KAJ7561141.1"/>
    </source>
</evidence>
<comment type="caution">
    <text evidence="1">The sequence shown here is derived from an EMBL/GenBank/DDBJ whole genome shotgun (WGS) entry which is preliminary data.</text>
</comment>
<proteinExistence type="predicted"/>
<gene>
    <name evidence="1" type="ORF">O6H91_03G015800</name>
</gene>